<dbReference type="PROSITE" id="PS51257">
    <property type="entry name" value="PROKAR_LIPOPROTEIN"/>
    <property type="match status" value="1"/>
</dbReference>
<keyword evidence="2" id="KW-0732">Signal</keyword>
<keyword evidence="4" id="KW-1185">Reference proteome</keyword>
<organism evidence="3 4">
    <name type="scientific">Streptomyces rubrogriseus</name>
    <dbReference type="NCBI Taxonomy" id="194673"/>
    <lineage>
        <taxon>Bacteria</taxon>
        <taxon>Bacillati</taxon>
        <taxon>Actinomycetota</taxon>
        <taxon>Actinomycetes</taxon>
        <taxon>Kitasatosporales</taxon>
        <taxon>Streptomycetaceae</taxon>
        <taxon>Streptomyces</taxon>
        <taxon>Streptomyces violaceoruber group</taxon>
    </lineage>
</organism>
<feature type="compositionally biased region" description="Gly residues" evidence="1">
    <location>
        <begin position="28"/>
        <end position="47"/>
    </location>
</feature>
<protein>
    <recommendedName>
        <fullName evidence="5">Lipoprotein</fullName>
    </recommendedName>
</protein>
<dbReference type="RefSeq" id="WP_265697664.1">
    <property type="nucleotide sequence ID" value="NZ_JAPWHU010000282.1"/>
</dbReference>
<accession>A0ABT4P797</accession>
<comment type="caution">
    <text evidence="3">The sequence shown here is derived from an EMBL/GenBank/DDBJ whole genome shotgun (WGS) entry which is preliminary data.</text>
</comment>
<evidence type="ECO:0008006" key="5">
    <source>
        <dbReference type="Google" id="ProtNLM"/>
    </source>
</evidence>
<dbReference type="Proteomes" id="UP001301132">
    <property type="component" value="Unassembled WGS sequence"/>
</dbReference>
<sequence>MRTRGMVTVVAAVLALTAVSGCGDDEGGGGSTGAGGEGYGQSAGSGGRLMDTGTQGPVSAPTMADIEAFVSARTTCTDLHMEDRDSDHEDDPEAESAGKLWGIKERAVCWDAKRMGVTLMSVDDMKSFQTQARKRGPAGYLVGEDFVVTGGPTTRADLRGSGLLALVCDPETQIPSGYTKEKGLVDGCTLTDFIS</sequence>
<feature type="signal peptide" evidence="2">
    <location>
        <begin position="1"/>
        <end position="20"/>
    </location>
</feature>
<name>A0ABT4P797_9ACTN</name>
<reference evidence="3 4" key="1">
    <citation type="submission" date="2022-12" db="EMBL/GenBank/DDBJ databases">
        <authorList>
            <person name="Abashina T."/>
            <person name="Solyanikova I."/>
            <person name="Delegan Y."/>
        </authorList>
    </citation>
    <scope>NUCLEOTIDE SEQUENCE [LARGE SCALE GENOMIC DNA]</scope>
    <source>
        <strain evidence="3 4">IPS92ro</strain>
    </source>
</reference>
<feature type="chain" id="PRO_5046862075" description="Lipoprotein" evidence="2">
    <location>
        <begin position="21"/>
        <end position="195"/>
    </location>
</feature>
<evidence type="ECO:0000313" key="3">
    <source>
        <dbReference type="EMBL" id="MCZ4636970.1"/>
    </source>
</evidence>
<gene>
    <name evidence="3" type="ORF">O3S69_23270</name>
</gene>
<feature type="region of interest" description="Disordered" evidence="1">
    <location>
        <begin position="22"/>
        <end position="59"/>
    </location>
</feature>
<evidence type="ECO:0000256" key="2">
    <source>
        <dbReference type="SAM" id="SignalP"/>
    </source>
</evidence>
<proteinExistence type="predicted"/>
<evidence type="ECO:0000313" key="4">
    <source>
        <dbReference type="Proteomes" id="UP001301132"/>
    </source>
</evidence>
<dbReference type="EMBL" id="JAPWHU010000282">
    <property type="protein sequence ID" value="MCZ4636970.1"/>
    <property type="molecule type" value="Genomic_DNA"/>
</dbReference>
<evidence type="ECO:0000256" key="1">
    <source>
        <dbReference type="SAM" id="MobiDB-lite"/>
    </source>
</evidence>